<evidence type="ECO:0000256" key="1">
    <source>
        <dbReference type="ARBA" id="ARBA00004613"/>
    </source>
</evidence>
<dbReference type="GO" id="GO:0007165">
    <property type="term" value="P:signal transduction"/>
    <property type="evidence" value="ECO:0007669"/>
    <property type="project" value="TreeGrafter"/>
</dbReference>
<dbReference type="OrthoDB" id="8626508at2759"/>
<protein>
    <submittedName>
        <fullName evidence="4">Uncharacterized protein</fullName>
    </submittedName>
</protein>
<dbReference type="SMART" id="SM00284">
    <property type="entry name" value="OLF"/>
    <property type="match status" value="1"/>
</dbReference>
<evidence type="ECO:0000256" key="3">
    <source>
        <dbReference type="PROSITE-ProRule" id="PRU00446"/>
    </source>
</evidence>
<proteinExistence type="predicted"/>
<dbReference type="InterPro" id="IPR003112">
    <property type="entry name" value="Olfac-like_dom"/>
</dbReference>
<dbReference type="PANTHER" id="PTHR23192:SF87">
    <property type="entry name" value="AMASSIN-3"/>
    <property type="match status" value="1"/>
</dbReference>
<keyword evidence="5" id="KW-1185">Reference proteome</keyword>
<dbReference type="Pfam" id="PF02191">
    <property type="entry name" value="OLF"/>
    <property type="match status" value="1"/>
</dbReference>
<comment type="caution">
    <text evidence="3">Lacks conserved residue(s) required for the propagation of feature annotation.</text>
</comment>
<dbReference type="AlphaFoldDB" id="A0A7D9IKK0"/>
<dbReference type="PANTHER" id="PTHR23192">
    <property type="entry name" value="OLFACTOMEDIN-RELATED"/>
    <property type="match status" value="1"/>
</dbReference>
<dbReference type="EMBL" id="CACRXK020007247">
    <property type="protein sequence ID" value="CAB4011718.1"/>
    <property type="molecule type" value="Genomic_DNA"/>
</dbReference>
<evidence type="ECO:0000313" key="5">
    <source>
        <dbReference type="Proteomes" id="UP001152795"/>
    </source>
</evidence>
<dbReference type="PROSITE" id="PS51132">
    <property type="entry name" value="OLF"/>
    <property type="match status" value="1"/>
</dbReference>
<organism evidence="4 5">
    <name type="scientific">Paramuricea clavata</name>
    <name type="common">Red gorgonian</name>
    <name type="synonym">Violescent sea-whip</name>
    <dbReference type="NCBI Taxonomy" id="317549"/>
    <lineage>
        <taxon>Eukaryota</taxon>
        <taxon>Metazoa</taxon>
        <taxon>Cnidaria</taxon>
        <taxon>Anthozoa</taxon>
        <taxon>Octocorallia</taxon>
        <taxon>Malacalcyonacea</taxon>
        <taxon>Plexauridae</taxon>
        <taxon>Paramuricea</taxon>
    </lineage>
</organism>
<comment type="caution">
    <text evidence="4">The sequence shown here is derived from an EMBL/GenBank/DDBJ whole genome shotgun (WGS) entry which is preliminary data.</text>
</comment>
<accession>A0A7D9IKK0</accession>
<evidence type="ECO:0000313" key="4">
    <source>
        <dbReference type="EMBL" id="CAB4011718.1"/>
    </source>
</evidence>
<sequence length="365" mass="41623">MYFKILVLVLALPFLLKADDAMKIANTFDEQDLDEIAKFEGIEEDSKSTEVEEEYKRTLVSDDADAKQSFSKLSLKLAKLHVLEEIVRKNKAISSLSDTVNGNSKDKCRKIKKVGEPIVHHHSGSTQGTWMRDPLGLLGPEKIWYMNSYKGDKVLEFKDMDHFKGGEVAKTYTLPYKFDGTGSVVYGRYLYFNRANTTYIVKYDLVTEKIAKEHKLSSSIKPRRYSYQWGGYNTMDLSVDESGLWVLYSYAGYNGRLCAILLDPLTLGFLDQYCGISSEPRNSMGNAFVACGVVYSIDSYNSATTTINYAYDIAKKSGTNPKIKFINNFAYNSMVTYNPREKVLYAWNNKRQITYPLEFEDETQD</sequence>
<keyword evidence="2" id="KW-0964">Secreted</keyword>
<dbReference type="GO" id="GO:0005615">
    <property type="term" value="C:extracellular space"/>
    <property type="evidence" value="ECO:0007669"/>
    <property type="project" value="TreeGrafter"/>
</dbReference>
<reference evidence="4" key="1">
    <citation type="submission" date="2020-04" db="EMBL/GenBank/DDBJ databases">
        <authorList>
            <person name="Alioto T."/>
            <person name="Alioto T."/>
            <person name="Gomez Garrido J."/>
        </authorList>
    </citation>
    <scope>NUCLEOTIDE SEQUENCE</scope>
    <source>
        <strain evidence="4">A484AB</strain>
    </source>
</reference>
<dbReference type="InterPro" id="IPR050605">
    <property type="entry name" value="Olfactomedin-like_domain"/>
</dbReference>
<dbReference type="Proteomes" id="UP001152795">
    <property type="component" value="Unassembled WGS sequence"/>
</dbReference>
<gene>
    <name evidence="4" type="ORF">PACLA_8A055433</name>
</gene>
<comment type="subcellular location">
    <subcellularLocation>
        <location evidence="1">Secreted</location>
    </subcellularLocation>
</comment>
<name>A0A7D9IKK0_PARCT</name>
<evidence type="ECO:0000256" key="2">
    <source>
        <dbReference type="ARBA" id="ARBA00022525"/>
    </source>
</evidence>